<evidence type="ECO:0000259" key="7">
    <source>
        <dbReference type="Pfam" id="PF01435"/>
    </source>
</evidence>
<keyword evidence="4 6" id="KW-0862">Zinc</keyword>
<keyword evidence="3 6" id="KW-0378">Hydrolase</keyword>
<dbReference type="PATRIC" id="fig|469607.3.peg.1948"/>
<dbReference type="InterPro" id="IPR001915">
    <property type="entry name" value="Peptidase_M48"/>
</dbReference>
<comment type="cofactor">
    <cofactor evidence="6">
        <name>Zn(2+)</name>
        <dbReference type="ChEBI" id="CHEBI:29105"/>
    </cofactor>
    <text evidence="6">Binds 1 zinc ion per subunit.</text>
</comment>
<protein>
    <recommendedName>
        <fullName evidence="7">Peptidase M48 domain-containing protein</fullName>
    </recommendedName>
</protein>
<keyword evidence="5 6" id="KW-0482">Metalloprotease</keyword>
<dbReference type="Pfam" id="PF01435">
    <property type="entry name" value="Peptidase_M48"/>
    <property type="match status" value="1"/>
</dbReference>
<name>R9RBU7_9FUSO</name>
<evidence type="ECO:0000256" key="2">
    <source>
        <dbReference type="ARBA" id="ARBA00022723"/>
    </source>
</evidence>
<evidence type="ECO:0000256" key="6">
    <source>
        <dbReference type="RuleBase" id="RU003983"/>
    </source>
</evidence>
<dbReference type="GO" id="GO:0046872">
    <property type="term" value="F:metal ion binding"/>
    <property type="evidence" value="ECO:0007669"/>
    <property type="project" value="UniProtKB-KW"/>
</dbReference>
<evidence type="ECO:0000256" key="1">
    <source>
        <dbReference type="ARBA" id="ARBA00022670"/>
    </source>
</evidence>
<feature type="domain" description="Peptidase M48" evidence="7">
    <location>
        <begin position="49"/>
        <end position="115"/>
    </location>
</feature>
<dbReference type="Proteomes" id="UP000014361">
    <property type="component" value="Chromosome"/>
</dbReference>
<evidence type="ECO:0000256" key="4">
    <source>
        <dbReference type="ARBA" id="ARBA00022833"/>
    </source>
</evidence>
<evidence type="ECO:0000256" key="5">
    <source>
        <dbReference type="ARBA" id="ARBA00023049"/>
    </source>
</evidence>
<keyword evidence="2" id="KW-0479">Metal-binding</keyword>
<accession>R9RBU7</accession>
<dbReference type="EMBL" id="CP003723">
    <property type="protein sequence ID" value="AGM24381.1"/>
    <property type="molecule type" value="Genomic_DNA"/>
</dbReference>
<evidence type="ECO:0000313" key="8">
    <source>
        <dbReference type="EMBL" id="AGM24381.1"/>
    </source>
</evidence>
<dbReference type="AlphaFoldDB" id="R9RBU7"/>
<reference evidence="8 9" key="1">
    <citation type="submission" date="2012-07" db="EMBL/GenBank/DDBJ databases">
        <title>The Genome Sequence of Fusobacterium sp. 4_8.</title>
        <authorList>
            <consortium name="The Broad Institute Genome Sequencing Platform"/>
            <person name="Earl A."/>
            <person name="Ward D."/>
            <person name="Feldgarden M."/>
            <person name="Gevers D."/>
            <person name="Sibley C.D."/>
            <person name="White A.P."/>
            <person name="Crowley S."/>
            <person name="Surette M."/>
            <person name="Strauss J.C."/>
            <person name="Ambrose C.E."/>
            <person name="Allen-Vercoe E."/>
            <person name="Walker B."/>
            <person name="Young S.K."/>
            <person name="Zeng Q."/>
            <person name="Gargeya S."/>
            <person name="Fitzgerald M."/>
            <person name="Haas B."/>
            <person name="Abouelleil A."/>
            <person name="Alvarado L."/>
            <person name="Arachchi H.M."/>
            <person name="Berlin A.M."/>
            <person name="Chapman S.B."/>
            <person name="Goldberg J."/>
            <person name="Griggs A."/>
            <person name="Gujja S."/>
            <person name="Hansen M."/>
            <person name="Howarth C."/>
            <person name="Imamovic A."/>
            <person name="Larimer J."/>
            <person name="McCowen C."/>
            <person name="Montmayeur A."/>
            <person name="Murphy C."/>
            <person name="Neiman D."/>
            <person name="Pearson M."/>
            <person name="Priest M."/>
            <person name="Roberts A."/>
            <person name="Saif S."/>
            <person name="Shea T."/>
            <person name="Sisk P."/>
            <person name="Sykes S."/>
            <person name="Wortman J."/>
            <person name="Nusbaum C."/>
            <person name="Birren B."/>
        </authorList>
    </citation>
    <scope>NUCLEOTIDE SEQUENCE [LARGE SCALE GENOMIC DNA]</scope>
    <source>
        <strain evidence="8 9">4_8</strain>
    </source>
</reference>
<dbReference type="GO" id="GO:0004222">
    <property type="term" value="F:metalloendopeptidase activity"/>
    <property type="evidence" value="ECO:0007669"/>
    <property type="project" value="InterPro"/>
</dbReference>
<keyword evidence="1 6" id="KW-0645">Protease</keyword>
<dbReference type="KEGG" id="fus:HMPREF0409_01762"/>
<dbReference type="HOGENOM" id="CLU_1276122_0_0_0"/>
<dbReference type="Gene3D" id="3.30.2010.10">
    <property type="entry name" value="Metalloproteases ('zincins'), catalytic domain"/>
    <property type="match status" value="1"/>
</dbReference>
<evidence type="ECO:0000256" key="3">
    <source>
        <dbReference type="ARBA" id="ARBA00022801"/>
    </source>
</evidence>
<comment type="similarity">
    <text evidence="6">Belongs to the peptidase M48 family.</text>
</comment>
<organism evidence="8 9">
    <name type="scientific">Fusobacterium animalis 4_8</name>
    <dbReference type="NCBI Taxonomy" id="469607"/>
    <lineage>
        <taxon>Bacteria</taxon>
        <taxon>Fusobacteriati</taxon>
        <taxon>Fusobacteriota</taxon>
        <taxon>Fusobacteriia</taxon>
        <taxon>Fusobacteriales</taxon>
        <taxon>Fusobacteriaceae</taxon>
        <taxon>Fusobacterium</taxon>
    </lineage>
</organism>
<dbReference type="GO" id="GO:0006508">
    <property type="term" value="P:proteolysis"/>
    <property type="evidence" value="ECO:0007669"/>
    <property type="project" value="UniProtKB-KW"/>
</dbReference>
<evidence type="ECO:0000313" key="9">
    <source>
        <dbReference type="Proteomes" id="UP000014361"/>
    </source>
</evidence>
<sequence>MMRAIGDQVAKNPEYLSILDKKAIKNGKIDDDVQKDQVSVMNKLLNDALRAKGYAGPDIKMVLTDVTDPNGPYYTDTLTNTVVFDRTMLANANRDEILNALGHEFGHYSKEDNKTGTQTIANYSGEKLEDRTKGMVSKEATEDTLAAIRNNKNVITGEESKQLAESIPMERREYVKWGRVLKGVGAFGFFRMGFAYAEISLGGPIGWGHGVAQGFF</sequence>
<proteinExistence type="inferred from homology"/>
<gene>
    <name evidence="8" type="ORF">HMPREF0409_01762</name>
</gene>